<proteinExistence type="predicted"/>
<comment type="caution">
    <text evidence="2">The sequence shown here is derived from an EMBL/GenBank/DDBJ whole genome shotgun (WGS) entry which is preliminary data.</text>
</comment>
<name>A0A9D4N2D0_DREPO</name>
<dbReference type="InterPro" id="IPR029206">
    <property type="entry name" value="DUF4532"/>
</dbReference>
<feature type="region of interest" description="Disordered" evidence="1">
    <location>
        <begin position="169"/>
        <end position="225"/>
    </location>
</feature>
<protein>
    <submittedName>
        <fullName evidence="2">Uncharacterized protein</fullName>
    </submittedName>
</protein>
<dbReference type="Proteomes" id="UP000828390">
    <property type="component" value="Unassembled WGS sequence"/>
</dbReference>
<reference evidence="2" key="2">
    <citation type="submission" date="2020-11" db="EMBL/GenBank/DDBJ databases">
        <authorList>
            <person name="McCartney M.A."/>
            <person name="Auch B."/>
            <person name="Kono T."/>
            <person name="Mallez S."/>
            <person name="Becker A."/>
            <person name="Gohl D.M."/>
            <person name="Silverstein K.A.T."/>
            <person name="Koren S."/>
            <person name="Bechman K.B."/>
            <person name="Herman A."/>
            <person name="Abrahante J.E."/>
            <person name="Garbe J."/>
        </authorList>
    </citation>
    <scope>NUCLEOTIDE SEQUENCE</scope>
    <source>
        <strain evidence="2">Duluth1</strain>
        <tissue evidence="2">Whole animal</tissue>
    </source>
</reference>
<evidence type="ECO:0000313" key="3">
    <source>
        <dbReference type="Proteomes" id="UP000828390"/>
    </source>
</evidence>
<dbReference type="PANTHER" id="PTHR35156">
    <property type="entry name" value="TESTIS-EXPRESSED PROTEIN 52"/>
    <property type="match status" value="1"/>
</dbReference>
<dbReference type="OrthoDB" id="10017413at2759"/>
<reference evidence="2" key="1">
    <citation type="journal article" date="2019" name="bioRxiv">
        <title>The Genome of the Zebra Mussel, Dreissena polymorpha: A Resource for Invasive Species Research.</title>
        <authorList>
            <person name="McCartney M.A."/>
            <person name="Auch B."/>
            <person name="Kono T."/>
            <person name="Mallez S."/>
            <person name="Zhang Y."/>
            <person name="Obille A."/>
            <person name="Becker A."/>
            <person name="Abrahante J.E."/>
            <person name="Garbe J."/>
            <person name="Badalamenti J.P."/>
            <person name="Herman A."/>
            <person name="Mangelson H."/>
            <person name="Liachko I."/>
            <person name="Sullivan S."/>
            <person name="Sone E.D."/>
            <person name="Koren S."/>
            <person name="Silverstein K.A.T."/>
            <person name="Beckman K.B."/>
            <person name="Gohl D.M."/>
        </authorList>
    </citation>
    <scope>NUCLEOTIDE SEQUENCE</scope>
    <source>
        <strain evidence="2">Duluth1</strain>
        <tissue evidence="2">Whole animal</tissue>
    </source>
</reference>
<gene>
    <name evidence="2" type="ORF">DPMN_010025</name>
</gene>
<accession>A0A9D4N2D0</accession>
<feature type="compositionally biased region" description="Basic and acidic residues" evidence="1">
    <location>
        <begin position="254"/>
        <end position="264"/>
    </location>
</feature>
<dbReference type="Pfam" id="PF15046">
    <property type="entry name" value="DUF4532"/>
    <property type="match status" value="1"/>
</dbReference>
<sequence>MLTESMPTIEERENLMKPKNVRQPGFIPRPIQKLAVRKPPKTMLNIECNHYLRSNTESFAHGHPTIEYKLWLEAGKHDAPFPQRPDESFNSNVWRNFRRQYGFQTQAESSKMSDVIAAMYPLNIPSPSKVGEQTFEKYIRETKLFNDEKFKSMAMQRTRNDVDEFKRLRIKSQGRNPPLDEQGNILPPENFKKYEPHLLKPVERPPTPPPPNQKTDSLGQRYVPKSRPHLWKLSYKVNNPDYKSVKKEIKKRKELQERLTERENMGPGHQIAQIAPSPVNPPASIT</sequence>
<dbReference type="AlphaFoldDB" id="A0A9D4N2D0"/>
<dbReference type="PANTHER" id="PTHR35156:SF1">
    <property type="entry name" value="TESTIS-EXPRESSED PROTEIN 52"/>
    <property type="match status" value="1"/>
</dbReference>
<feature type="compositionally biased region" description="Basic and acidic residues" evidence="1">
    <location>
        <begin position="190"/>
        <end position="203"/>
    </location>
</feature>
<dbReference type="EMBL" id="JAIWYP010000001">
    <property type="protein sequence ID" value="KAH3886024.1"/>
    <property type="molecule type" value="Genomic_DNA"/>
</dbReference>
<feature type="region of interest" description="Disordered" evidence="1">
    <location>
        <begin position="244"/>
        <end position="286"/>
    </location>
</feature>
<evidence type="ECO:0000256" key="1">
    <source>
        <dbReference type="SAM" id="MobiDB-lite"/>
    </source>
</evidence>
<organism evidence="2 3">
    <name type="scientific">Dreissena polymorpha</name>
    <name type="common">Zebra mussel</name>
    <name type="synonym">Mytilus polymorpha</name>
    <dbReference type="NCBI Taxonomy" id="45954"/>
    <lineage>
        <taxon>Eukaryota</taxon>
        <taxon>Metazoa</taxon>
        <taxon>Spiralia</taxon>
        <taxon>Lophotrochozoa</taxon>
        <taxon>Mollusca</taxon>
        <taxon>Bivalvia</taxon>
        <taxon>Autobranchia</taxon>
        <taxon>Heteroconchia</taxon>
        <taxon>Euheterodonta</taxon>
        <taxon>Imparidentia</taxon>
        <taxon>Neoheterodontei</taxon>
        <taxon>Myida</taxon>
        <taxon>Dreissenoidea</taxon>
        <taxon>Dreissenidae</taxon>
        <taxon>Dreissena</taxon>
    </lineage>
</organism>
<keyword evidence="3" id="KW-1185">Reference proteome</keyword>
<evidence type="ECO:0000313" key="2">
    <source>
        <dbReference type="EMBL" id="KAH3886024.1"/>
    </source>
</evidence>